<organism evidence="3 4">
    <name type="scientific">Streptomyces tagetis</name>
    <dbReference type="NCBI Taxonomy" id="2820809"/>
    <lineage>
        <taxon>Bacteria</taxon>
        <taxon>Bacillati</taxon>
        <taxon>Actinomycetota</taxon>
        <taxon>Actinomycetes</taxon>
        <taxon>Kitasatosporales</taxon>
        <taxon>Streptomycetaceae</taxon>
        <taxon>Streptomyces</taxon>
    </lineage>
</organism>
<feature type="compositionally biased region" description="Acidic residues" evidence="1">
    <location>
        <begin position="367"/>
        <end position="385"/>
    </location>
</feature>
<keyword evidence="2" id="KW-0812">Transmembrane</keyword>
<reference evidence="3" key="1">
    <citation type="submission" date="2021-04" db="EMBL/GenBank/DDBJ databases">
        <title>Genome seq and assembly of Streptomyces sp. RG38.</title>
        <authorList>
            <person name="Chhetri G."/>
        </authorList>
    </citation>
    <scope>NUCLEOTIDE SEQUENCE</scope>
    <source>
        <strain evidence="3">RG38</strain>
    </source>
</reference>
<sequence>MASGGRGLRAAQVVCLVGLIGLYLFSAFADVQGRARTELSVAIAVLTTVFSLLNRPVLRPPEGRGVARSGFVAFAGRLGIVVVWIVQAGLFGFSGFLVSANFQEEPGFHGRVALIAAVGQVLAFVALCARSMAGFRPDWGFRFTVFGVLRHLVDRAVLVVLAGYASTLPQVAETAVAWVPEHLHDRVSGLLPGWLAWPVTIAACAVWFVGVLVVESLVQRLVASGLGPDNSLGAWLGDHTPVSYRRTDTDVTFDFDFLLVRLYYYNSTLGWAFLGRVLIEMRYSSSFGPRSRPPTRRRIAKGRRYERPLAEGEMDRLREEIAGAAVAAAPGEWRLLLLEYRAAGRYEEAQVRVDPRDRWARGWDPPAPEDPEADTDAEPGEESEGEGASGVPVDLPGFAGLPALRRWREASYTAENGVAHVLVVSVEKIDPTAYSYSPEHPWRTASWQEYDAPGWRQPPSVREYRRDLRRFPTARGRRPFWLRNRVKRIG</sequence>
<keyword evidence="2" id="KW-0472">Membrane</keyword>
<evidence type="ECO:0000313" key="3">
    <source>
        <dbReference type="EMBL" id="MBQ0825175.1"/>
    </source>
</evidence>
<feature type="transmembrane region" description="Helical" evidence="2">
    <location>
        <begin position="108"/>
        <end position="129"/>
    </location>
</feature>
<dbReference type="Proteomes" id="UP000677875">
    <property type="component" value="Unassembled WGS sequence"/>
</dbReference>
<evidence type="ECO:0000313" key="4">
    <source>
        <dbReference type="Proteomes" id="UP000677875"/>
    </source>
</evidence>
<evidence type="ECO:0000256" key="2">
    <source>
        <dbReference type="SAM" id="Phobius"/>
    </source>
</evidence>
<dbReference type="AlphaFoldDB" id="A0A941AYL2"/>
<proteinExistence type="predicted"/>
<dbReference type="EMBL" id="JAGPNL010000001">
    <property type="protein sequence ID" value="MBQ0825175.1"/>
    <property type="molecule type" value="Genomic_DNA"/>
</dbReference>
<dbReference type="RefSeq" id="WP_210867875.1">
    <property type="nucleotide sequence ID" value="NZ_JAGPNL010000001.1"/>
</dbReference>
<comment type="caution">
    <text evidence="3">The sequence shown here is derived from an EMBL/GenBank/DDBJ whole genome shotgun (WGS) entry which is preliminary data.</text>
</comment>
<gene>
    <name evidence="3" type="ORF">J5Y05_01400</name>
</gene>
<feature type="region of interest" description="Disordered" evidence="1">
    <location>
        <begin position="357"/>
        <end position="394"/>
    </location>
</feature>
<feature type="transmembrane region" description="Helical" evidence="2">
    <location>
        <begin position="39"/>
        <end position="58"/>
    </location>
</feature>
<keyword evidence="4" id="KW-1185">Reference proteome</keyword>
<keyword evidence="2" id="KW-1133">Transmembrane helix</keyword>
<protein>
    <submittedName>
        <fullName evidence="3">Uncharacterized protein</fullName>
    </submittedName>
</protein>
<feature type="transmembrane region" description="Helical" evidence="2">
    <location>
        <begin position="70"/>
        <end position="96"/>
    </location>
</feature>
<feature type="transmembrane region" description="Helical" evidence="2">
    <location>
        <begin position="194"/>
        <end position="214"/>
    </location>
</feature>
<evidence type="ECO:0000256" key="1">
    <source>
        <dbReference type="SAM" id="MobiDB-lite"/>
    </source>
</evidence>
<accession>A0A941AYL2</accession>
<name>A0A941AYL2_9ACTN</name>